<dbReference type="PANTHER" id="PTHR30121">
    <property type="entry name" value="UNCHARACTERIZED PROTEIN YJGR-RELATED"/>
    <property type="match status" value="1"/>
</dbReference>
<dbReference type="PANTHER" id="PTHR30121:SF6">
    <property type="entry name" value="SLR6007 PROTEIN"/>
    <property type="match status" value="1"/>
</dbReference>
<reference evidence="2 3" key="1">
    <citation type="journal article" date="2013" name="PLoS ONE">
        <title>Enrichment and Genome Sequence of the Group I.1a Ammonia-Oxidizing Archaeon ?Ca. Nitrosotenuis uzonensis? Representing a Clade Globally.</title>
        <authorList>
            <person name="Lebedeva E.V."/>
            <person name="Hatzenpichler R."/>
            <person name="Pelletier E."/>
            <person name="Schuster N."/>
            <person name="Hauzmayer S."/>
            <person name="Bulaev A."/>
            <person name="Grigor'eva N.V."/>
            <person name="Galushko A."/>
            <person name="Schmid M."/>
            <person name="Palatinszky M."/>
            <person name="Le Paslier D."/>
            <person name="Daims H."/>
            <person name="Wagner M."/>
        </authorList>
    </citation>
    <scope>NUCLEOTIDE SEQUENCE [LARGE SCALE GENOMIC DNA]</scope>
    <source>
        <strain evidence="2 3">N4</strain>
    </source>
</reference>
<organism evidence="2 3">
    <name type="scientific">Candidatus Nitrosotenuis uzonensis</name>
    <dbReference type="NCBI Taxonomy" id="1407055"/>
    <lineage>
        <taxon>Archaea</taxon>
        <taxon>Nitrososphaerota</taxon>
        <taxon>Candidatus Nitrosotenuis</taxon>
    </lineage>
</organism>
<dbReference type="InterPro" id="IPR002789">
    <property type="entry name" value="HerA_central"/>
</dbReference>
<dbReference type="Pfam" id="PF01935">
    <property type="entry name" value="DUF87"/>
    <property type="match status" value="1"/>
</dbReference>
<dbReference type="InterPro" id="IPR027417">
    <property type="entry name" value="P-loop_NTPase"/>
</dbReference>
<dbReference type="InterPro" id="IPR003593">
    <property type="entry name" value="AAA+_ATPase"/>
</dbReference>
<dbReference type="Gene3D" id="3.40.50.300">
    <property type="entry name" value="P-loop containing nucleotide triphosphate hydrolases"/>
    <property type="match status" value="1"/>
</dbReference>
<dbReference type="SMART" id="SM00382">
    <property type="entry name" value="AAA"/>
    <property type="match status" value="1"/>
</dbReference>
<comment type="caution">
    <text evidence="2">The sequence shown here is derived from an EMBL/GenBank/DDBJ whole genome shotgun (WGS) entry which is preliminary data.</text>
</comment>
<name>V6AR48_9ARCH</name>
<accession>V6AR48</accession>
<gene>
    <name evidence="2" type="ORF">NITUZ_140105</name>
</gene>
<feature type="domain" description="AAA+ ATPase" evidence="1">
    <location>
        <begin position="299"/>
        <end position="544"/>
    </location>
</feature>
<evidence type="ECO:0000313" key="2">
    <source>
        <dbReference type="EMBL" id="CDI05030.1"/>
    </source>
</evidence>
<dbReference type="Pfam" id="PF12846">
    <property type="entry name" value="AAA_10"/>
    <property type="match status" value="1"/>
</dbReference>
<sequence>MNLQKKTNQKLEFVYEIKPTNFSTLPDDKKIVALGRFFNIISSIQKPVRILMIKEPLTLEMGTDMRTLQIPRTYLVSEEPLEQFLQQTGLEYSVATNKPKWDIQEERLSFLKLKDGSLAKCYTLYGIPATLSAAWAHQLLAYVDLVSIRMRPIENHRAISSINRIVGLITASTAKNPAAHYKYEKGMDLLQALARQETRLFKCSLVIMIRAQHSFALKLADKNFKNATRSTLSSFEATPTMQMGMLENGIGKQLYFELGSCAIFYPFVSADMIEIPNGVALGINMNTLAPVIFDYSQRDNYNILLLATSGAGKSVTAKTILARLIKKYPTSHVFVVDPNGEYEIVADFLQIQVIRATEEKELGLDPFNLFKPDDAAEIIGDISKADNVVRKEFRAKAQGCKSIIDLYEKVDKLAQSYLKDLVTGSLHEVLSGESKLEDRAVISLRGTSGEERISMLLLLALGKIWKKINSLPVAVPKILLIDEGWMLFNMSSAGKFLDMIARMGRKFNVIFIFITQRPEDVIENQYGRAIAENAATKIFLQNTEQASEKIKKAMDLSEQEADMLKTLSRGQCLFLTKDYRLRVQITPSDDELKVFSTTPMDK</sequence>
<dbReference type="InterPro" id="IPR051162">
    <property type="entry name" value="T4SS_component"/>
</dbReference>
<proteinExistence type="predicted"/>
<evidence type="ECO:0000313" key="3">
    <source>
        <dbReference type="Proteomes" id="UP000018159"/>
    </source>
</evidence>
<protein>
    <recommendedName>
        <fullName evidence="1">AAA+ ATPase domain-containing protein</fullName>
    </recommendedName>
</protein>
<dbReference type="STRING" id="1407055.NITUZ_140105"/>
<dbReference type="CDD" id="cd01127">
    <property type="entry name" value="TrwB_TraG_TraD_VirD4"/>
    <property type="match status" value="1"/>
</dbReference>
<dbReference type="AlphaFoldDB" id="V6AR48"/>
<keyword evidence="3" id="KW-1185">Reference proteome</keyword>
<dbReference type="SUPFAM" id="SSF52540">
    <property type="entry name" value="P-loop containing nucleoside triphosphate hydrolases"/>
    <property type="match status" value="1"/>
</dbReference>
<dbReference type="Proteomes" id="UP000018159">
    <property type="component" value="Unassembled WGS sequence"/>
</dbReference>
<dbReference type="EMBL" id="CBTY010000006">
    <property type="protein sequence ID" value="CDI05030.1"/>
    <property type="molecule type" value="Genomic_DNA"/>
</dbReference>
<evidence type="ECO:0000259" key="1">
    <source>
        <dbReference type="SMART" id="SM00382"/>
    </source>
</evidence>